<evidence type="ECO:0000313" key="3">
    <source>
        <dbReference type="Proteomes" id="UP001479436"/>
    </source>
</evidence>
<feature type="region of interest" description="Disordered" evidence="1">
    <location>
        <begin position="146"/>
        <end position="176"/>
    </location>
</feature>
<sequence>MDSTHEWSPPTPRSALAATSKLNNKVKPAVVKNGSKVTKPIAKRPNRTTGALEKPSLRVKELREVGKRAPLKYTIPDIVVENSDNLPQVLQDRIQGENKGVWYCVKPSRPNCFPYHNNSVFLPPYYLPDPGTFVFVKQPQVSSNIETAPTISPDNTQVQPSLNPSSSPARTLSRRSVSAATIHSTRRLSEFYPARYERIDPESNGFFFKIALSANKSTLFKRLRRLFEASNRRFSLRRKRSELQSLVQECY</sequence>
<protein>
    <submittedName>
        <fullName evidence="2">Uncharacterized protein</fullName>
    </submittedName>
</protein>
<gene>
    <name evidence="2" type="ORF">K7432_010633</name>
</gene>
<dbReference type="EMBL" id="JASJQH010007622">
    <property type="protein sequence ID" value="KAK9703636.1"/>
    <property type="molecule type" value="Genomic_DNA"/>
</dbReference>
<evidence type="ECO:0000313" key="2">
    <source>
        <dbReference type="EMBL" id="KAK9703636.1"/>
    </source>
</evidence>
<accession>A0ABR2VV41</accession>
<name>A0ABR2VV41_9FUNG</name>
<reference evidence="2 3" key="1">
    <citation type="submission" date="2023-04" db="EMBL/GenBank/DDBJ databases">
        <title>Genome of Basidiobolus ranarum AG-B5.</title>
        <authorList>
            <person name="Stajich J.E."/>
            <person name="Carter-House D."/>
            <person name="Gryganskyi A."/>
        </authorList>
    </citation>
    <scope>NUCLEOTIDE SEQUENCE [LARGE SCALE GENOMIC DNA]</scope>
    <source>
        <strain evidence="2 3">AG-B5</strain>
    </source>
</reference>
<proteinExistence type="predicted"/>
<organism evidence="2 3">
    <name type="scientific">Basidiobolus ranarum</name>
    <dbReference type="NCBI Taxonomy" id="34480"/>
    <lineage>
        <taxon>Eukaryota</taxon>
        <taxon>Fungi</taxon>
        <taxon>Fungi incertae sedis</taxon>
        <taxon>Zoopagomycota</taxon>
        <taxon>Entomophthoromycotina</taxon>
        <taxon>Basidiobolomycetes</taxon>
        <taxon>Basidiobolales</taxon>
        <taxon>Basidiobolaceae</taxon>
        <taxon>Basidiobolus</taxon>
    </lineage>
</organism>
<feature type="region of interest" description="Disordered" evidence="1">
    <location>
        <begin position="1"/>
        <end position="51"/>
    </location>
</feature>
<keyword evidence="3" id="KW-1185">Reference proteome</keyword>
<dbReference type="Proteomes" id="UP001479436">
    <property type="component" value="Unassembled WGS sequence"/>
</dbReference>
<evidence type="ECO:0000256" key="1">
    <source>
        <dbReference type="SAM" id="MobiDB-lite"/>
    </source>
</evidence>
<comment type="caution">
    <text evidence="2">The sequence shown here is derived from an EMBL/GenBank/DDBJ whole genome shotgun (WGS) entry which is preliminary data.</text>
</comment>